<dbReference type="RefSeq" id="WP_343939279.1">
    <property type="nucleotide sequence ID" value="NZ_BAAAHP010000024.1"/>
</dbReference>
<dbReference type="Gene3D" id="2.160.20.10">
    <property type="entry name" value="Single-stranded right-handed beta-helix, Pectin lyase-like"/>
    <property type="match status" value="1"/>
</dbReference>
<keyword evidence="1" id="KW-0472">Membrane</keyword>
<dbReference type="InterPro" id="IPR006626">
    <property type="entry name" value="PbH1"/>
</dbReference>
<comment type="caution">
    <text evidence="3">The sequence shown here is derived from an EMBL/GenBank/DDBJ whole genome shotgun (WGS) entry which is preliminary data.</text>
</comment>
<dbReference type="Proteomes" id="UP001499967">
    <property type="component" value="Unassembled WGS sequence"/>
</dbReference>
<evidence type="ECO:0000259" key="2">
    <source>
        <dbReference type="Pfam" id="PF13229"/>
    </source>
</evidence>
<feature type="domain" description="Right handed beta helix" evidence="2">
    <location>
        <begin position="405"/>
        <end position="529"/>
    </location>
</feature>
<name>A0ABN1P9J7_9PSEU</name>
<evidence type="ECO:0000313" key="4">
    <source>
        <dbReference type="Proteomes" id="UP001499967"/>
    </source>
</evidence>
<dbReference type="SMART" id="SM00710">
    <property type="entry name" value="PbH1"/>
    <property type="match status" value="9"/>
</dbReference>
<reference evidence="3 4" key="1">
    <citation type="journal article" date="2019" name="Int. J. Syst. Evol. Microbiol.">
        <title>The Global Catalogue of Microorganisms (GCM) 10K type strain sequencing project: providing services to taxonomists for standard genome sequencing and annotation.</title>
        <authorList>
            <consortium name="The Broad Institute Genomics Platform"/>
            <consortium name="The Broad Institute Genome Sequencing Center for Infectious Disease"/>
            <person name="Wu L."/>
            <person name="Ma J."/>
        </authorList>
    </citation>
    <scope>NUCLEOTIDE SEQUENCE [LARGE SCALE GENOMIC DNA]</scope>
    <source>
        <strain evidence="3 4">JCM 11117</strain>
    </source>
</reference>
<feature type="transmembrane region" description="Helical" evidence="1">
    <location>
        <begin position="596"/>
        <end position="616"/>
    </location>
</feature>
<evidence type="ECO:0000256" key="1">
    <source>
        <dbReference type="SAM" id="Phobius"/>
    </source>
</evidence>
<sequence length="645" mass="65025">MTTARSGRRTSAKGIAFALVIGVGLLAGGAAAWGLARPIAGTAEPASGLAAGAYDEDVELAPPPEVPVAPSLEEAPQIAGPRSWVSRGRPSRMVTVRTTSLDVLVDGRVRSRIPFGGGALTLGELDRALPGDWLTIEDGAATLTATVVLSRGTALGIAGDTTHTLRLAGGSNSTDVASLHTGGGALKLTGLTVTSVDAATGQPLPPGAAGRPSIVASSGGRLDAADLTITELGAPPVGDDDGEPAVVFNRQSTGSIARTTLLRSSTGLALRRSDGVQVADVAIAESRGDGLVLSGDRGTALSGISVERNGGNGVLVTGESSDRPITGITTAGNGNYGIAVKNQTGPQITAVTTTADQSGGLELSGSRDVLVADFTATDQRVGVFSHVGSGGLTLERVRTSDGRWGVSLEKSTDGVEIRDSSFEGAQVAGVAIGGRRTTLDGVRVDDSTTAVRVERGAHDAVLNNLTIAGGRDGIVTKPGSEGVVITGLTASHVESDAIRTAGPGTRIVGGRITGGETGIDAEAATTITATTIDSALAGIRSSSPDLVRVSGVVIDTQEIGVNAASGSPFLLADSQVHALDSVRGEIDLAGINDLSLPPLGVISVIGIPLILLAVVLEEVHSIRQRRFNRGRNRVQMPTIGPAATP</sequence>
<organism evidence="3 4">
    <name type="scientific">Pseudonocardia zijingensis</name>
    <dbReference type="NCBI Taxonomy" id="153376"/>
    <lineage>
        <taxon>Bacteria</taxon>
        <taxon>Bacillati</taxon>
        <taxon>Actinomycetota</taxon>
        <taxon>Actinomycetes</taxon>
        <taxon>Pseudonocardiales</taxon>
        <taxon>Pseudonocardiaceae</taxon>
        <taxon>Pseudonocardia</taxon>
    </lineage>
</organism>
<dbReference type="Pfam" id="PF13229">
    <property type="entry name" value="Beta_helix"/>
    <property type="match status" value="2"/>
</dbReference>
<gene>
    <name evidence="3" type="ORF">GCM10009559_09420</name>
</gene>
<keyword evidence="1" id="KW-1133">Transmembrane helix</keyword>
<accession>A0ABN1P9J7</accession>
<protein>
    <recommendedName>
        <fullName evidence="2">Right handed beta helix domain-containing protein</fullName>
    </recommendedName>
</protein>
<keyword evidence="4" id="KW-1185">Reference proteome</keyword>
<dbReference type="InterPro" id="IPR039448">
    <property type="entry name" value="Beta_helix"/>
</dbReference>
<dbReference type="InterPro" id="IPR011050">
    <property type="entry name" value="Pectin_lyase_fold/virulence"/>
</dbReference>
<dbReference type="InterPro" id="IPR012334">
    <property type="entry name" value="Pectin_lyas_fold"/>
</dbReference>
<evidence type="ECO:0000313" key="3">
    <source>
        <dbReference type="EMBL" id="GAA0924812.1"/>
    </source>
</evidence>
<keyword evidence="1" id="KW-0812">Transmembrane</keyword>
<proteinExistence type="predicted"/>
<feature type="domain" description="Right handed beta helix" evidence="2">
    <location>
        <begin position="245"/>
        <end position="395"/>
    </location>
</feature>
<dbReference type="SUPFAM" id="SSF51126">
    <property type="entry name" value="Pectin lyase-like"/>
    <property type="match status" value="2"/>
</dbReference>
<dbReference type="EMBL" id="BAAAHP010000024">
    <property type="protein sequence ID" value="GAA0924812.1"/>
    <property type="molecule type" value="Genomic_DNA"/>
</dbReference>